<feature type="compositionally biased region" description="Polar residues" evidence="1">
    <location>
        <begin position="129"/>
        <end position="150"/>
    </location>
</feature>
<feature type="compositionally biased region" description="Polar residues" evidence="1">
    <location>
        <begin position="163"/>
        <end position="178"/>
    </location>
</feature>
<feature type="compositionally biased region" description="Polar residues" evidence="1">
    <location>
        <begin position="88"/>
        <end position="98"/>
    </location>
</feature>
<feature type="compositionally biased region" description="Low complexity" evidence="1">
    <location>
        <begin position="119"/>
        <end position="128"/>
    </location>
</feature>
<dbReference type="SUPFAM" id="SSF46689">
    <property type="entry name" value="Homeodomain-like"/>
    <property type="match status" value="1"/>
</dbReference>
<gene>
    <name evidence="3" type="ORF">HIM_04990</name>
</gene>
<feature type="compositionally biased region" description="Acidic residues" evidence="1">
    <location>
        <begin position="346"/>
        <end position="359"/>
    </location>
</feature>
<feature type="compositionally biased region" description="Basic and acidic residues" evidence="1">
    <location>
        <begin position="61"/>
        <end position="71"/>
    </location>
</feature>
<dbReference type="EMBL" id="KQ030516">
    <property type="protein sequence ID" value="KJZ75527.1"/>
    <property type="molecule type" value="Genomic_DNA"/>
</dbReference>
<dbReference type="SMART" id="SM00717">
    <property type="entry name" value="SANT"/>
    <property type="match status" value="1"/>
</dbReference>
<feature type="domain" description="Myb-like" evidence="2">
    <location>
        <begin position="185"/>
        <end position="227"/>
    </location>
</feature>
<dbReference type="Proteomes" id="UP000054481">
    <property type="component" value="Unassembled WGS sequence"/>
</dbReference>
<reference evidence="3 4" key="1">
    <citation type="journal article" date="2014" name="Genome Biol. Evol.">
        <title>Comparative genomics and transcriptomics analyses reveal divergent lifestyle features of nematode endoparasitic fungus Hirsutella minnesotensis.</title>
        <authorList>
            <person name="Lai Y."/>
            <person name="Liu K."/>
            <person name="Zhang X."/>
            <person name="Zhang X."/>
            <person name="Li K."/>
            <person name="Wang N."/>
            <person name="Shu C."/>
            <person name="Wu Y."/>
            <person name="Wang C."/>
            <person name="Bushley K.E."/>
            <person name="Xiang M."/>
            <person name="Liu X."/>
        </authorList>
    </citation>
    <scope>NUCLEOTIDE SEQUENCE [LARGE SCALE GENOMIC DNA]</scope>
    <source>
        <strain evidence="3 4">3608</strain>
    </source>
</reference>
<feature type="region of interest" description="Disordered" evidence="1">
    <location>
        <begin position="1"/>
        <end position="179"/>
    </location>
</feature>
<dbReference type="CDD" id="cd00167">
    <property type="entry name" value="SANT"/>
    <property type="match status" value="1"/>
</dbReference>
<feature type="compositionally biased region" description="Low complexity" evidence="1">
    <location>
        <begin position="263"/>
        <end position="287"/>
    </location>
</feature>
<organism evidence="3 4">
    <name type="scientific">Hirsutella minnesotensis 3608</name>
    <dbReference type="NCBI Taxonomy" id="1043627"/>
    <lineage>
        <taxon>Eukaryota</taxon>
        <taxon>Fungi</taxon>
        <taxon>Dikarya</taxon>
        <taxon>Ascomycota</taxon>
        <taxon>Pezizomycotina</taxon>
        <taxon>Sordariomycetes</taxon>
        <taxon>Hypocreomycetidae</taxon>
        <taxon>Hypocreales</taxon>
        <taxon>Ophiocordycipitaceae</taxon>
        <taxon>Hirsutella</taxon>
    </lineage>
</organism>
<dbReference type="Gene3D" id="1.10.10.60">
    <property type="entry name" value="Homeodomain-like"/>
    <property type="match status" value="1"/>
</dbReference>
<proteinExistence type="predicted"/>
<feature type="compositionally biased region" description="Acidic residues" evidence="1">
    <location>
        <begin position="474"/>
        <end position="485"/>
    </location>
</feature>
<evidence type="ECO:0000259" key="2">
    <source>
        <dbReference type="PROSITE" id="PS50090"/>
    </source>
</evidence>
<dbReference type="AlphaFoldDB" id="A0A0F8A0Q3"/>
<feature type="region of interest" description="Disordered" evidence="1">
    <location>
        <begin position="445"/>
        <end position="485"/>
    </location>
</feature>
<dbReference type="Pfam" id="PF13921">
    <property type="entry name" value="Myb_DNA-bind_6"/>
    <property type="match status" value="1"/>
</dbReference>
<sequence>MAPHGSSAPGVDAEEPSDAYSITATSSSGADSSEGSESVCLKHVKKDSAAPKCLKKSQCLKKSDHENESSKQDSSVGTDSELEERSVEASSNQSSGRGTKQKREKAKGRAMAKSKESSDAGSSVPSSSEPGTRSEVASSAENDEASTSAGTPGAESSKGDSSDAGTQDFSIQGSSNSCAADGMAWSVSEDTLLRSMKSSKDNLSWTDIASALNRSKNDVKARWKTIKDQQAAFSLESDEEDQESSAKQSESASAPYQPSNALSESQAESESSSKASKPPKTSSGPSKQSKKKPKEKAVTFSKGHQGQRGDQVAADNKPSRIKATPAQENLPSGDETSSDSSKLPGEEDEDEDDVDDEEDLYHGMSEYQRQDAQYLRNHVYPALYPGTIHPEPDEFFGEHDCAVLAAVDSKYKRSKWLEMQANFYNVTGRLIPLHLIRDKCERAERESAARESSRTREAHAAGNGRERVERWVDDVEQDDLEDPEQ</sequence>
<feature type="region of interest" description="Disordered" evidence="1">
    <location>
        <begin position="230"/>
        <end position="359"/>
    </location>
</feature>
<feature type="compositionally biased region" description="Polar residues" evidence="1">
    <location>
        <begin position="326"/>
        <end position="341"/>
    </location>
</feature>
<dbReference type="PROSITE" id="PS50090">
    <property type="entry name" value="MYB_LIKE"/>
    <property type="match status" value="1"/>
</dbReference>
<feature type="compositionally biased region" description="Low complexity" evidence="1">
    <location>
        <begin position="21"/>
        <end position="38"/>
    </location>
</feature>
<feature type="compositionally biased region" description="Basic residues" evidence="1">
    <location>
        <begin position="99"/>
        <end position="112"/>
    </location>
</feature>
<keyword evidence="4" id="KW-1185">Reference proteome</keyword>
<dbReference type="OrthoDB" id="5154006at2759"/>
<protein>
    <recommendedName>
        <fullName evidence="2">Myb-like domain-containing protein</fullName>
    </recommendedName>
</protein>
<dbReference type="InterPro" id="IPR009057">
    <property type="entry name" value="Homeodomain-like_sf"/>
</dbReference>
<evidence type="ECO:0000313" key="4">
    <source>
        <dbReference type="Proteomes" id="UP000054481"/>
    </source>
</evidence>
<name>A0A0F8A0Q3_9HYPO</name>
<accession>A0A0F8A0Q3</accession>
<evidence type="ECO:0000313" key="3">
    <source>
        <dbReference type="EMBL" id="KJZ75527.1"/>
    </source>
</evidence>
<feature type="compositionally biased region" description="Basic and acidic residues" evidence="1">
    <location>
        <begin position="445"/>
        <end position="473"/>
    </location>
</feature>
<dbReference type="InterPro" id="IPR001005">
    <property type="entry name" value="SANT/Myb"/>
</dbReference>
<evidence type="ECO:0000256" key="1">
    <source>
        <dbReference type="SAM" id="MobiDB-lite"/>
    </source>
</evidence>